<organism evidence="3 4">
    <name type="scientific">Candidatus Opimibacter skivensis</name>
    <dbReference type="NCBI Taxonomy" id="2982028"/>
    <lineage>
        <taxon>Bacteria</taxon>
        <taxon>Pseudomonadati</taxon>
        <taxon>Bacteroidota</taxon>
        <taxon>Saprospiria</taxon>
        <taxon>Saprospirales</taxon>
        <taxon>Saprospiraceae</taxon>
        <taxon>Candidatus Opimibacter</taxon>
    </lineage>
</organism>
<gene>
    <name evidence="3" type="ORF">IPP15_14885</name>
</gene>
<comment type="caution">
    <text evidence="3">The sequence shown here is derived from an EMBL/GenBank/DDBJ whole genome shotgun (WGS) entry which is preliminary data.</text>
</comment>
<accession>A0A9D7SWQ0</accession>
<dbReference type="Proteomes" id="UP000808337">
    <property type="component" value="Unassembled WGS sequence"/>
</dbReference>
<sequence length="156" mass="17756">MANQGFSIRGNGILGFIFLVLVLIGMFFIAKGIFTLLLWASPFLIIGALIINYKTILNYLKFILSLLQRNVLSGIVAIIFSVIGFPILAGVLFGKALFDRKIRRLQQAHAHQESSEYVDYEEVIKPERSQRNDGLDLPPLEKPQVEKKDNRYEKLF</sequence>
<feature type="region of interest" description="Disordered" evidence="1">
    <location>
        <begin position="127"/>
        <end position="156"/>
    </location>
</feature>
<reference evidence="3 4" key="1">
    <citation type="submission" date="2020-10" db="EMBL/GenBank/DDBJ databases">
        <title>Connecting structure to function with the recovery of over 1000 high-quality activated sludge metagenome-assembled genomes encoding full-length rRNA genes using long-read sequencing.</title>
        <authorList>
            <person name="Singleton C.M."/>
            <person name="Petriglieri F."/>
            <person name="Kristensen J.M."/>
            <person name="Kirkegaard R.H."/>
            <person name="Michaelsen T.Y."/>
            <person name="Andersen M.H."/>
            <person name="Karst S.M."/>
            <person name="Dueholm M.S."/>
            <person name="Nielsen P.H."/>
            <person name="Albertsen M."/>
        </authorList>
    </citation>
    <scope>NUCLEOTIDE SEQUENCE [LARGE SCALE GENOMIC DNA]</scope>
    <source>
        <strain evidence="3">Ribe_18-Q3-R11-54_MAXAC.273</strain>
    </source>
</reference>
<feature type="transmembrane region" description="Helical" evidence="2">
    <location>
        <begin position="73"/>
        <end position="94"/>
    </location>
</feature>
<evidence type="ECO:0000313" key="4">
    <source>
        <dbReference type="Proteomes" id="UP000808337"/>
    </source>
</evidence>
<dbReference type="EMBL" id="JADKGY010000022">
    <property type="protein sequence ID" value="MBK9983641.1"/>
    <property type="molecule type" value="Genomic_DNA"/>
</dbReference>
<keyword evidence="2" id="KW-0472">Membrane</keyword>
<evidence type="ECO:0000313" key="3">
    <source>
        <dbReference type="EMBL" id="MBK9983641.1"/>
    </source>
</evidence>
<keyword evidence="2" id="KW-1133">Transmembrane helix</keyword>
<feature type="compositionally biased region" description="Basic and acidic residues" evidence="1">
    <location>
        <begin position="143"/>
        <end position="156"/>
    </location>
</feature>
<dbReference type="AlphaFoldDB" id="A0A9D7SWQ0"/>
<feature type="transmembrane region" description="Helical" evidence="2">
    <location>
        <begin position="36"/>
        <end position="53"/>
    </location>
</feature>
<feature type="transmembrane region" description="Helical" evidence="2">
    <location>
        <begin position="12"/>
        <end position="29"/>
    </location>
</feature>
<keyword evidence="2" id="KW-0812">Transmembrane</keyword>
<evidence type="ECO:0000256" key="2">
    <source>
        <dbReference type="SAM" id="Phobius"/>
    </source>
</evidence>
<evidence type="ECO:0000256" key="1">
    <source>
        <dbReference type="SAM" id="MobiDB-lite"/>
    </source>
</evidence>
<proteinExistence type="predicted"/>
<protein>
    <submittedName>
        <fullName evidence="3">Uncharacterized protein</fullName>
    </submittedName>
</protein>
<name>A0A9D7SWQ0_9BACT</name>